<evidence type="ECO:0000313" key="2">
    <source>
        <dbReference type="Proteomes" id="UP000814128"/>
    </source>
</evidence>
<protein>
    <submittedName>
        <fullName evidence="1">Uncharacterized protein</fullName>
    </submittedName>
</protein>
<gene>
    <name evidence="1" type="ORF">K488DRAFT_83465</name>
</gene>
<reference evidence="1" key="2">
    <citation type="journal article" date="2022" name="New Phytol.">
        <title>Evolutionary transition to the ectomycorrhizal habit in the genomes of a hyperdiverse lineage of mushroom-forming fungi.</title>
        <authorList>
            <person name="Looney B."/>
            <person name="Miyauchi S."/>
            <person name="Morin E."/>
            <person name="Drula E."/>
            <person name="Courty P.E."/>
            <person name="Kohler A."/>
            <person name="Kuo A."/>
            <person name="LaButti K."/>
            <person name="Pangilinan J."/>
            <person name="Lipzen A."/>
            <person name="Riley R."/>
            <person name="Andreopoulos W."/>
            <person name="He G."/>
            <person name="Johnson J."/>
            <person name="Nolan M."/>
            <person name="Tritt A."/>
            <person name="Barry K.W."/>
            <person name="Grigoriev I.V."/>
            <person name="Nagy L.G."/>
            <person name="Hibbett D."/>
            <person name="Henrissat B."/>
            <person name="Matheny P.B."/>
            <person name="Labbe J."/>
            <person name="Martin F.M."/>
        </authorList>
    </citation>
    <scope>NUCLEOTIDE SEQUENCE</scope>
    <source>
        <strain evidence="1">EC-137</strain>
    </source>
</reference>
<accession>A0ACB8QSY5</accession>
<keyword evidence="2" id="KW-1185">Reference proteome</keyword>
<dbReference type="EMBL" id="MU273491">
    <property type="protein sequence ID" value="KAI0035004.1"/>
    <property type="molecule type" value="Genomic_DNA"/>
</dbReference>
<dbReference type="Proteomes" id="UP000814128">
    <property type="component" value="Unassembled WGS sequence"/>
</dbReference>
<organism evidence="1 2">
    <name type="scientific">Vararia minispora EC-137</name>
    <dbReference type="NCBI Taxonomy" id="1314806"/>
    <lineage>
        <taxon>Eukaryota</taxon>
        <taxon>Fungi</taxon>
        <taxon>Dikarya</taxon>
        <taxon>Basidiomycota</taxon>
        <taxon>Agaricomycotina</taxon>
        <taxon>Agaricomycetes</taxon>
        <taxon>Russulales</taxon>
        <taxon>Lachnocladiaceae</taxon>
        <taxon>Vararia</taxon>
    </lineage>
</organism>
<proteinExistence type="predicted"/>
<sequence length="550" mass="62143">MASICDQDFSDGDADLVLRSSSVDPSHVQIDFRVHRIVISKASQLLKDVLSNSNSTAFLPRAVHDAQPQWTKLDDVDVLVLADTSDTIRLLLKAIYPVPFPCIDSLEEAARLTSSARAYGLGSAAERFSDQFKRLTTSETAFRSYIIARRQGLNHEAEYAAQKSLLVDMSIDNCIDDLLHATGQDLKDLYDYRKTCFSNARQALQAIDYAQLEKTCQWAAEEGSFPHMCNKRKSPRYSPTWFFEYVQSLINSSSLAVEFEVLRTLMRKHAIKDSCDFCSTFPFRSLQRASTHIRDRIDQSVSKVALRVLPGYEPPPAPKKFGLPFDTIKSDMIVLRSRDQLDFFVLRDVLAMASPIFDDMFRLPQNDNVDIHPDDFVDGKPCVRMTEDAATLNCLLTLILPLPFSLPMTYAEAAPLYAALQKFQITSRESVLRTLLQAERRALITQANAFGAFAAAHRHRLRDDALKAAYATLPLTFTFESIADVLESFSGAAIPDSKRRVNRFSLWNGAVVDKPLLHVHYRLARFYLCTFDSFVHRRHQQAIEDASRAC</sequence>
<evidence type="ECO:0000313" key="1">
    <source>
        <dbReference type="EMBL" id="KAI0035004.1"/>
    </source>
</evidence>
<comment type="caution">
    <text evidence="1">The sequence shown here is derived from an EMBL/GenBank/DDBJ whole genome shotgun (WGS) entry which is preliminary data.</text>
</comment>
<name>A0ACB8QSY5_9AGAM</name>
<reference evidence="1" key="1">
    <citation type="submission" date="2021-02" db="EMBL/GenBank/DDBJ databases">
        <authorList>
            <consortium name="DOE Joint Genome Institute"/>
            <person name="Ahrendt S."/>
            <person name="Looney B.P."/>
            <person name="Miyauchi S."/>
            <person name="Morin E."/>
            <person name="Drula E."/>
            <person name="Courty P.E."/>
            <person name="Chicoki N."/>
            <person name="Fauchery L."/>
            <person name="Kohler A."/>
            <person name="Kuo A."/>
            <person name="Labutti K."/>
            <person name="Pangilinan J."/>
            <person name="Lipzen A."/>
            <person name="Riley R."/>
            <person name="Andreopoulos W."/>
            <person name="He G."/>
            <person name="Johnson J."/>
            <person name="Barry K.W."/>
            <person name="Grigoriev I.V."/>
            <person name="Nagy L."/>
            <person name="Hibbett D."/>
            <person name="Henrissat B."/>
            <person name="Matheny P.B."/>
            <person name="Labbe J."/>
            <person name="Martin F."/>
        </authorList>
    </citation>
    <scope>NUCLEOTIDE SEQUENCE</scope>
    <source>
        <strain evidence="1">EC-137</strain>
    </source>
</reference>